<evidence type="ECO:0000313" key="1">
    <source>
        <dbReference type="EMBL" id="AZA12906.1"/>
    </source>
</evidence>
<organism evidence="1 2">
    <name type="scientific">Corynebacterium choanae</name>
    <dbReference type="NCBI Taxonomy" id="1862358"/>
    <lineage>
        <taxon>Bacteria</taxon>
        <taxon>Bacillati</taxon>
        <taxon>Actinomycetota</taxon>
        <taxon>Actinomycetes</taxon>
        <taxon>Mycobacteriales</taxon>
        <taxon>Corynebacteriaceae</taxon>
        <taxon>Corynebacterium</taxon>
    </lineage>
</organism>
<dbReference type="Gene3D" id="3.30.2010.20">
    <property type="match status" value="1"/>
</dbReference>
<dbReference type="InterPro" id="IPR038555">
    <property type="entry name" value="Zincin_1_sf"/>
</dbReference>
<dbReference type="SUPFAM" id="SSF55486">
    <property type="entry name" value="Metalloproteases ('zincins'), catalytic domain"/>
    <property type="match status" value="1"/>
</dbReference>
<dbReference type="KEGG" id="ccho:CCHOA_02445"/>
<reference evidence="1 2" key="1">
    <citation type="submission" date="2018-11" db="EMBL/GenBank/DDBJ databases">
        <authorList>
            <person name="Kleinhagauer T."/>
            <person name="Glaeser S.P."/>
            <person name="Spergser J."/>
            <person name="Ruckert C."/>
            <person name="Kaempfer P."/>
            <person name="Busse H.-J."/>
        </authorList>
    </citation>
    <scope>NUCLEOTIDE SEQUENCE [LARGE SCALE GENOMIC DNA]</scope>
    <source>
        <strain evidence="1 2">200CH</strain>
    </source>
</reference>
<keyword evidence="2" id="KW-1185">Reference proteome</keyword>
<dbReference type="RefSeq" id="WP_123926308.1">
    <property type="nucleotide sequence ID" value="NZ_CP033896.1"/>
</dbReference>
<accession>A0A3G6J4N4</accession>
<proteinExistence type="predicted"/>
<gene>
    <name evidence="1" type="ORF">CCHOA_02445</name>
</gene>
<dbReference type="OrthoDB" id="4966605at2"/>
<dbReference type="Proteomes" id="UP000269019">
    <property type="component" value="Chromosome"/>
</dbReference>
<protein>
    <submittedName>
        <fullName evidence="1">Uncharacterized protein</fullName>
    </submittedName>
</protein>
<name>A0A3G6J4N4_9CORY</name>
<sequence>MRNRVFRDRHGRGQRGVLLPPAVPAAVSRATAFHRLVAQTYLSLTEAYRDNVSGLAVAVDWIPRMRLNPDEVYFADTIVADGAVPIARLIPPSIDAQGNTVGAYIVVFRAPLVRRARDPQLLVELLEPVLAQLIATYLNLDERDILPDFQPWWN</sequence>
<dbReference type="AlphaFoldDB" id="A0A3G6J4N4"/>
<dbReference type="EMBL" id="CP033896">
    <property type="protein sequence ID" value="AZA12906.1"/>
    <property type="molecule type" value="Genomic_DNA"/>
</dbReference>
<evidence type="ECO:0000313" key="2">
    <source>
        <dbReference type="Proteomes" id="UP000269019"/>
    </source>
</evidence>